<evidence type="ECO:0000313" key="1">
    <source>
        <dbReference type="EMBL" id="MEN0581604.1"/>
    </source>
</evidence>
<keyword evidence="2" id="KW-1185">Reference proteome</keyword>
<dbReference type="RefSeq" id="WP_343194726.1">
    <property type="nucleotide sequence ID" value="NZ_JBCIVJ010000024.1"/>
</dbReference>
<dbReference type="EMBL" id="JBCIVJ010000024">
    <property type="protein sequence ID" value="MEN0581604.1"/>
    <property type="molecule type" value="Genomic_DNA"/>
</dbReference>
<proteinExistence type="predicted"/>
<accession>A0ABU9VAC9</accession>
<protein>
    <recommendedName>
        <fullName evidence="3">AP2 domain-containing protein</fullName>
    </recommendedName>
</protein>
<evidence type="ECO:0008006" key="3">
    <source>
        <dbReference type="Google" id="ProtNLM"/>
    </source>
</evidence>
<sequence>MSFEYVNFHYGVNACVGRRVVAYGEPGTIVKDFGHYIGVVLDTAPHHSPERYHPIDGIVYGEVVDYEPPKISARKYEAKRNYQEYLDAECGNYFHEWLGINKPCVRYDSNGNCQMYRIGNYRDVSIYGEWRKTKKEAKASYKAALHASKGANHE</sequence>
<name>A0ABU9VAC9_9ENTR</name>
<reference evidence="1 2" key="1">
    <citation type="submission" date="2024-02" db="EMBL/GenBank/DDBJ databases">
        <title>Whole genome of MDR Enterobacteriaceae from southern Thailand.</title>
        <authorList>
            <person name="Surachat K."/>
        </authorList>
    </citation>
    <scope>NUCLEOTIDE SEQUENCE [LARGE SCALE GENOMIC DNA]</scope>
    <source>
        <strain evidence="1 2">PSU_29</strain>
    </source>
</reference>
<comment type="caution">
    <text evidence="1">The sequence shown here is derived from an EMBL/GenBank/DDBJ whole genome shotgun (WGS) entry which is preliminary data.</text>
</comment>
<gene>
    <name evidence="1" type="ORF">AAIG39_21750</name>
</gene>
<dbReference type="Proteomes" id="UP001411173">
    <property type="component" value="Unassembled WGS sequence"/>
</dbReference>
<organism evidence="1 2">
    <name type="scientific">Phytobacter palmae</name>
    <dbReference type="NCBI Taxonomy" id="1855371"/>
    <lineage>
        <taxon>Bacteria</taxon>
        <taxon>Pseudomonadati</taxon>
        <taxon>Pseudomonadota</taxon>
        <taxon>Gammaproteobacteria</taxon>
        <taxon>Enterobacterales</taxon>
        <taxon>Enterobacteriaceae</taxon>
        <taxon>Phytobacter</taxon>
    </lineage>
</organism>
<evidence type="ECO:0000313" key="2">
    <source>
        <dbReference type="Proteomes" id="UP001411173"/>
    </source>
</evidence>